<evidence type="ECO:0008006" key="3">
    <source>
        <dbReference type="Google" id="ProtNLM"/>
    </source>
</evidence>
<name>A0A0C3P6B5_PISTI</name>
<keyword evidence="2" id="KW-1185">Reference proteome</keyword>
<organism evidence="1 2">
    <name type="scientific">Pisolithus tinctorius Marx 270</name>
    <dbReference type="NCBI Taxonomy" id="870435"/>
    <lineage>
        <taxon>Eukaryota</taxon>
        <taxon>Fungi</taxon>
        <taxon>Dikarya</taxon>
        <taxon>Basidiomycota</taxon>
        <taxon>Agaricomycotina</taxon>
        <taxon>Agaricomycetes</taxon>
        <taxon>Agaricomycetidae</taxon>
        <taxon>Boletales</taxon>
        <taxon>Sclerodermatineae</taxon>
        <taxon>Pisolithaceae</taxon>
        <taxon>Pisolithus</taxon>
    </lineage>
</organism>
<dbReference type="EMBL" id="KN831979">
    <property type="protein sequence ID" value="KIO02884.1"/>
    <property type="molecule type" value="Genomic_DNA"/>
</dbReference>
<protein>
    <recommendedName>
        <fullName evidence="3">G domain-containing protein</fullName>
    </recommendedName>
</protein>
<dbReference type="HOGENOM" id="CLU_2747181_0_0_1"/>
<reference evidence="1 2" key="1">
    <citation type="submission" date="2014-04" db="EMBL/GenBank/DDBJ databases">
        <authorList>
            <consortium name="DOE Joint Genome Institute"/>
            <person name="Kuo A."/>
            <person name="Kohler A."/>
            <person name="Costa M.D."/>
            <person name="Nagy L.G."/>
            <person name="Floudas D."/>
            <person name="Copeland A."/>
            <person name="Barry K.W."/>
            <person name="Cichocki N."/>
            <person name="Veneault-Fourrey C."/>
            <person name="LaButti K."/>
            <person name="Lindquist E.A."/>
            <person name="Lipzen A."/>
            <person name="Lundell T."/>
            <person name="Morin E."/>
            <person name="Murat C."/>
            <person name="Sun H."/>
            <person name="Tunlid A."/>
            <person name="Henrissat B."/>
            <person name="Grigoriev I.V."/>
            <person name="Hibbett D.S."/>
            <person name="Martin F."/>
            <person name="Nordberg H.P."/>
            <person name="Cantor M.N."/>
            <person name="Hua S.X."/>
        </authorList>
    </citation>
    <scope>NUCLEOTIDE SEQUENCE [LARGE SCALE GENOMIC DNA]</scope>
    <source>
        <strain evidence="1 2">Marx 270</strain>
    </source>
</reference>
<dbReference type="InterPro" id="IPR027417">
    <property type="entry name" value="P-loop_NTPase"/>
</dbReference>
<dbReference type="SUPFAM" id="SSF52540">
    <property type="entry name" value="P-loop containing nucleoside triphosphate hydrolases"/>
    <property type="match status" value="1"/>
</dbReference>
<evidence type="ECO:0000313" key="2">
    <source>
        <dbReference type="Proteomes" id="UP000054217"/>
    </source>
</evidence>
<dbReference type="Proteomes" id="UP000054217">
    <property type="component" value="Unassembled WGS sequence"/>
</dbReference>
<dbReference type="AlphaFoldDB" id="A0A0C3P6B5"/>
<dbReference type="Gene3D" id="3.40.50.300">
    <property type="entry name" value="P-loop containing nucleotide triphosphate hydrolases"/>
    <property type="match status" value="1"/>
</dbReference>
<dbReference type="InParanoid" id="A0A0C3P6B5"/>
<reference evidence="2" key="2">
    <citation type="submission" date="2015-01" db="EMBL/GenBank/DDBJ databases">
        <title>Evolutionary Origins and Diversification of the Mycorrhizal Mutualists.</title>
        <authorList>
            <consortium name="DOE Joint Genome Institute"/>
            <consortium name="Mycorrhizal Genomics Consortium"/>
            <person name="Kohler A."/>
            <person name="Kuo A."/>
            <person name="Nagy L.G."/>
            <person name="Floudas D."/>
            <person name="Copeland A."/>
            <person name="Barry K.W."/>
            <person name="Cichocki N."/>
            <person name="Veneault-Fourrey C."/>
            <person name="LaButti K."/>
            <person name="Lindquist E.A."/>
            <person name="Lipzen A."/>
            <person name="Lundell T."/>
            <person name="Morin E."/>
            <person name="Murat C."/>
            <person name="Riley R."/>
            <person name="Ohm R."/>
            <person name="Sun H."/>
            <person name="Tunlid A."/>
            <person name="Henrissat B."/>
            <person name="Grigoriev I.V."/>
            <person name="Hibbett D.S."/>
            <person name="Martin F."/>
        </authorList>
    </citation>
    <scope>NUCLEOTIDE SEQUENCE [LARGE SCALE GENOMIC DNA]</scope>
    <source>
        <strain evidence="2">Marx 270</strain>
    </source>
</reference>
<gene>
    <name evidence="1" type="ORF">M404DRAFT_637480</name>
</gene>
<dbReference type="OrthoDB" id="3172613at2759"/>
<proteinExistence type="predicted"/>
<accession>A0A0C3P6B5</accession>
<evidence type="ECO:0000313" key="1">
    <source>
        <dbReference type="EMBL" id="KIO02884.1"/>
    </source>
</evidence>
<sequence>MKNIERFRVLVIGRGNAGKTTILQRVCNTVDHPDIFDGKGNKIENVVVQGTLGRGYHNIKDELVFKSNQALYSMT</sequence>